<evidence type="ECO:0000256" key="2">
    <source>
        <dbReference type="ARBA" id="ARBA00006432"/>
    </source>
</evidence>
<dbReference type="InterPro" id="IPR010060">
    <property type="entry name" value="NRPS_synth"/>
</dbReference>
<sequence length="1494" mass="173158">MSIHKEKYHQLTHPQRRIWYADKINGSSQLHNIGGCVKINGKIDIKCLEKTINTLIKRNDALRLRFKEIEGEPLQYIEKFNYETIDFLDFSNYEEPKEQHEKWMKSIFGRNFDLDNKLYYFAIYRMSEKEYGYLIKIHHSICDGWGMTLVVNQISEIYSGLINNDKISLNECPSYLEYITEEQEYLNSNRFLKNKNFWNDRMKDMSEEFLYNSSDSLDGKRVRFHINSDLSKEIQKFIKDKKCSLNTFFIAMLLMYIKKNKSESDIVIGTPVFNRNSKNQKNTVGMFTSTLPFRFKIESEMNIGDLIKGVNRELKHCFLNQKYPYDLLVKDLELSKGGYDSLFKMSVNYYNSKFINDINGMEVEIEEYYCGNQSYSLQLIIKELEDENIELNFDYKTIEYTDEEINIMYKCMLNMIKKILKHEHLEINEIELVSEEEKKLILYKFNNTNTDYPKNKTIQELFEEQVEKSPENIAVICNNEKLTYRELNEKSNSLARVLQKKGIRENDIIGIMVNRSLEMIIGILGILKAGGAYLPIDPEYPNDRISYMLDDSKASILLVENELEKDITYNGKVMSLKNQSLYSEEKSNLKICFQPEQLAYVIYTSGTTGAPKGVMVKQKGVVNYINWAKKSYVNGNSDFPLYSSIAFDLTVTSLYTPLITGNKIIVYEGEDKSLLMQKIITENKVDIIKLTPTHLKIFENSDLSNSKIKKLIVGGEELKVEQAKKIYRLFNNEIDIYNEYGPTEATVGCMIYKYNAKEDKGISVPIGIPAQNTKLYVLGKNMELLPIGLAGELYVGGDGVGRGYLNKEELTDEKFVSNPYIPDERIYRTGDLARWLPDGNMEYLGRIDHQVKIRGFRIELGEIESQLLRNREIKDVVVIDKEDGCGNKYLCAYVVSEKEVKELNLRAYLKGILPEYMIPSYFINLKRIPLTLNGKLDRAELPEPNLVEVFNEYKPPRNEIEEALVKAWIDILGVNKVGINDNFYEIGGDSIKAIQISSKLKNLGLDIRVKDILTYESIGEIAATAQLVKSNRDIDNGIMEGTINNTPIIEWFFNKKFFKENVYNQYIQLEFKRSMDINHIKKSIKEIIRHHDSLRINYDISNGGLFYNNSHLEEEAVECIELAGYSYRDQLNVIDKTKNEIKNGFNLENSILFKLVIFNLGEGKQSLLFMAHHLIVDGISWRIILEDFLTALKQLNNKKEIKLPMKTHSYKAWGEALKEYSNKGFDEEKAYWHSISGKEFKYPIDFNKGEASIMTTNVLSGELDEGRLKDLIQRVKEIYNLELNETLTIALVIAIKDLTNKNDIIIELERHGRETIDEYIDVSRTVGWFTSMYPAYFFLDSENIDNNIKSIKEQLRNIPNKGFNYSILKYLNEGLPDDGDNSIRFNYLGDFDSVLDEETLSLSSVKLGLENNKENLLTSLIDVDVMVVNKKLKINFTYSRNKFEDATIQNFIDKYVGILEMILNKCVKMDSKEFTPSDFDVIGISQEELDSLFE</sequence>
<dbReference type="Pfam" id="PF13193">
    <property type="entry name" value="AMP-binding_C"/>
    <property type="match status" value="1"/>
</dbReference>
<dbReference type="PANTHER" id="PTHR45527:SF14">
    <property type="entry name" value="PLIPASTATIN SYNTHASE SUBUNIT B"/>
    <property type="match status" value="1"/>
</dbReference>
<evidence type="ECO:0000256" key="7">
    <source>
        <dbReference type="ARBA" id="ARBA00022840"/>
    </source>
</evidence>
<feature type="coiled-coil region" evidence="9">
    <location>
        <begin position="45"/>
        <end position="72"/>
    </location>
</feature>
<keyword evidence="7" id="KW-0067">ATP-binding</keyword>
<dbReference type="InterPro" id="IPR023213">
    <property type="entry name" value="CAT-like_dom_sf"/>
</dbReference>
<comment type="cofactor">
    <cofactor evidence="1">
        <name>pantetheine 4'-phosphate</name>
        <dbReference type="ChEBI" id="CHEBI:47942"/>
    </cofactor>
</comment>
<keyword evidence="8" id="KW-0045">Antibiotic biosynthesis</keyword>
<dbReference type="GO" id="GO:0017000">
    <property type="term" value="P:antibiotic biosynthetic process"/>
    <property type="evidence" value="ECO:0007669"/>
    <property type="project" value="UniProtKB-KW"/>
</dbReference>
<evidence type="ECO:0000256" key="4">
    <source>
        <dbReference type="ARBA" id="ARBA00022553"/>
    </source>
</evidence>
<keyword evidence="3" id="KW-0596">Phosphopantetheine</keyword>
<dbReference type="FunFam" id="3.40.50.980:FF:000001">
    <property type="entry name" value="Non-ribosomal peptide synthetase"/>
    <property type="match status" value="1"/>
</dbReference>
<dbReference type="InterPro" id="IPR001242">
    <property type="entry name" value="Condensation_dom"/>
</dbReference>
<dbReference type="Pfam" id="PF00501">
    <property type="entry name" value="AMP-binding"/>
    <property type="match status" value="1"/>
</dbReference>
<dbReference type="InterPro" id="IPR000873">
    <property type="entry name" value="AMP-dep_synth/lig_dom"/>
</dbReference>
<evidence type="ECO:0000256" key="9">
    <source>
        <dbReference type="SAM" id="Coils"/>
    </source>
</evidence>
<dbReference type="FunFam" id="3.30.300.30:FF:000010">
    <property type="entry name" value="Enterobactin synthetase component F"/>
    <property type="match status" value="1"/>
</dbReference>
<gene>
    <name evidence="11" type="ORF">BK772_04285</name>
</gene>
<evidence type="ECO:0000256" key="1">
    <source>
        <dbReference type="ARBA" id="ARBA00001957"/>
    </source>
</evidence>
<dbReference type="InterPro" id="IPR036736">
    <property type="entry name" value="ACP-like_sf"/>
</dbReference>
<comment type="caution">
    <text evidence="11">The sequence shown here is derived from an EMBL/GenBank/DDBJ whole genome shotgun (WGS) entry which is preliminary data.</text>
</comment>
<dbReference type="GO" id="GO:0005524">
    <property type="term" value="F:ATP binding"/>
    <property type="evidence" value="ECO:0007669"/>
    <property type="project" value="UniProtKB-KW"/>
</dbReference>
<dbReference type="GO" id="GO:0031177">
    <property type="term" value="F:phosphopantetheine binding"/>
    <property type="evidence" value="ECO:0007669"/>
    <property type="project" value="TreeGrafter"/>
</dbReference>
<evidence type="ECO:0000256" key="6">
    <source>
        <dbReference type="ARBA" id="ARBA00022741"/>
    </source>
</evidence>
<feature type="domain" description="Carrier" evidence="10">
    <location>
        <begin position="955"/>
        <end position="1029"/>
    </location>
</feature>
<keyword evidence="6" id="KW-0547">Nucleotide-binding</keyword>
<dbReference type="InterPro" id="IPR020845">
    <property type="entry name" value="AMP-binding_CS"/>
</dbReference>
<dbReference type="Gene3D" id="3.30.300.30">
    <property type="match status" value="1"/>
</dbReference>
<dbReference type="Gene3D" id="1.10.1200.10">
    <property type="entry name" value="ACP-like"/>
    <property type="match status" value="1"/>
</dbReference>
<dbReference type="InterPro" id="IPR006162">
    <property type="entry name" value="Ppantetheine_attach_site"/>
</dbReference>
<dbReference type="FunFam" id="2.30.38.10:FF:000001">
    <property type="entry name" value="Non-ribosomal peptide synthetase PvdI"/>
    <property type="match status" value="1"/>
</dbReference>
<dbReference type="Gene3D" id="2.30.38.10">
    <property type="entry name" value="Luciferase, Domain 3"/>
    <property type="match status" value="1"/>
</dbReference>
<dbReference type="InterPro" id="IPR010071">
    <property type="entry name" value="AA_adenyl_dom"/>
</dbReference>
<dbReference type="SUPFAM" id="SSF56801">
    <property type="entry name" value="Acetyl-CoA synthetase-like"/>
    <property type="match status" value="1"/>
</dbReference>
<dbReference type="Gene3D" id="3.30.559.10">
    <property type="entry name" value="Chloramphenicol acetyltransferase-like domain"/>
    <property type="match status" value="2"/>
</dbReference>
<dbReference type="PROSITE" id="PS00455">
    <property type="entry name" value="AMP_BINDING"/>
    <property type="match status" value="1"/>
</dbReference>
<dbReference type="FunFam" id="3.40.50.12780:FF:000012">
    <property type="entry name" value="Non-ribosomal peptide synthetase"/>
    <property type="match status" value="1"/>
</dbReference>
<proteinExistence type="inferred from homology"/>
<dbReference type="InterPro" id="IPR025110">
    <property type="entry name" value="AMP-bd_C"/>
</dbReference>
<dbReference type="PROSITE" id="PS00012">
    <property type="entry name" value="PHOSPHOPANTETHEINE"/>
    <property type="match status" value="1"/>
</dbReference>
<accession>A0A243GS82</accession>
<organism evidence="11 12">
    <name type="scientific">Bacillus thuringiensis subsp. finitimus</name>
    <dbReference type="NCBI Taxonomy" id="29337"/>
    <lineage>
        <taxon>Bacteria</taxon>
        <taxon>Bacillati</taxon>
        <taxon>Bacillota</taxon>
        <taxon>Bacilli</taxon>
        <taxon>Bacillales</taxon>
        <taxon>Bacillaceae</taxon>
        <taxon>Bacillus</taxon>
        <taxon>Bacillus cereus group</taxon>
    </lineage>
</organism>
<protein>
    <submittedName>
        <fullName evidence="11">Non-ribosomal peptide synthetase</fullName>
    </submittedName>
</protein>
<dbReference type="PROSITE" id="PS50075">
    <property type="entry name" value="CARRIER"/>
    <property type="match status" value="1"/>
</dbReference>
<dbReference type="RefSeq" id="WP_060630381.1">
    <property type="nucleotide sequence ID" value="NZ_NFEL01000030.1"/>
</dbReference>
<dbReference type="SUPFAM" id="SSF47336">
    <property type="entry name" value="ACP-like"/>
    <property type="match status" value="1"/>
</dbReference>
<evidence type="ECO:0000313" key="12">
    <source>
        <dbReference type="Proteomes" id="UP000195030"/>
    </source>
</evidence>
<dbReference type="Proteomes" id="UP000195030">
    <property type="component" value="Unassembled WGS sequence"/>
</dbReference>
<keyword evidence="4" id="KW-0597">Phosphoprotein</keyword>
<dbReference type="PANTHER" id="PTHR45527">
    <property type="entry name" value="NONRIBOSOMAL PEPTIDE SYNTHETASE"/>
    <property type="match status" value="1"/>
</dbReference>
<keyword evidence="5" id="KW-0677">Repeat</keyword>
<keyword evidence="9" id="KW-0175">Coiled coil</keyword>
<evidence type="ECO:0000256" key="3">
    <source>
        <dbReference type="ARBA" id="ARBA00022450"/>
    </source>
</evidence>
<dbReference type="FunFam" id="1.10.1200.10:FF:000005">
    <property type="entry name" value="Nonribosomal peptide synthetase 1"/>
    <property type="match status" value="1"/>
</dbReference>
<name>A0A243GS82_BACTF</name>
<dbReference type="Pfam" id="PF00550">
    <property type="entry name" value="PP-binding"/>
    <property type="match status" value="1"/>
</dbReference>
<dbReference type="Gene3D" id="3.30.559.30">
    <property type="entry name" value="Nonribosomal peptide synthetase, condensation domain"/>
    <property type="match status" value="2"/>
</dbReference>
<evidence type="ECO:0000256" key="5">
    <source>
        <dbReference type="ARBA" id="ARBA00022737"/>
    </source>
</evidence>
<dbReference type="GO" id="GO:0044550">
    <property type="term" value="P:secondary metabolite biosynthetic process"/>
    <property type="evidence" value="ECO:0007669"/>
    <property type="project" value="UniProtKB-ARBA"/>
</dbReference>
<dbReference type="GO" id="GO:0008610">
    <property type="term" value="P:lipid biosynthetic process"/>
    <property type="evidence" value="ECO:0007669"/>
    <property type="project" value="UniProtKB-ARBA"/>
</dbReference>
<dbReference type="SUPFAM" id="SSF52777">
    <property type="entry name" value="CoA-dependent acyltransferases"/>
    <property type="match status" value="4"/>
</dbReference>
<dbReference type="Pfam" id="PF00668">
    <property type="entry name" value="Condensation"/>
    <property type="match status" value="2"/>
</dbReference>
<dbReference type="GO" id="GO:0003824">
    <property type="term" value="F:catalytic activity"/>
    <property type="evidence" value="ECO:0007669"/>
    <property type="project" value="UniProtKB-KW"/>
</dbReference>
<evidence type="ECO:0000259" key="10">
    <source>
        <dbReference type="PROSITE" id="PS50075"/>
    </source>
</evidence>
<dbReference type="NCBIfam" id="TIGR01720">
    <property type="entry name" value="NRPS-para261"/>
    <property type="match status" value="1"/>
</dbReference>
<dbReference type="Gene3D" id="3.40.50.980">
    <property type="match status" value="2"/>
</dbReference>
<reference evidence="11 12" key="1">
    <citation type="submission" date="2016-10" db="EMBL/GenBank/DDBJ databases">
        <title>Comparative genomics of Bacillus thuringiensis reveals a path to pathogens against multiple invertebrate hosts.</title>
        <authorList>
            <person name="Zheng J."/>
            <person name="Gao Q."/>
            <person name="Liu H."/>
            <person name="Peng D."/>
            <person name="Ruan L."/>
            <person name="Sun M."/>
        </authorList>
    </citation>
    <scope>NUCLEOTIDE SEQUENCE [LARGE SCALE GENOMIC DNA]</scope>
    <source>
        <strain evidence="11">CTC</strain>
    </source>
</reference>
<dbReference type="GO" id="GO:0005829">
    <property type="term" value="C:cytosol"/>
    <property type="evidence" value="ECO:0007669"/>
    <property type="project" value="TreeGrafter"/>
</dbReference>
<evidence type="ECO:0000256" key="8">
    <source>
        <dbReference type="ARBA" id="ARBA00023194"/>
    </source>
</evidence>
<dbReference type="InterPro" id="IPR045851">
    <property type="entry name" value="AMP-bd_C_sf"/>
</dbReference>
<dbReference type="NCBIfam" id="TIGR01733">
    <property type="entry name" value="AA-adenyl-dom"/>
    <property type="match status" value="1"/>
</dbReference>
<dbReference type="GO" id="GO:0043041">
    <property type="term" value="P:amino acid activation for nonribosomal peptide biosynthetic process"/>
    <property type="evidence" value="ECO:0007669"/>
    <property type="project" value="TreeGrafter"/>
</dbReference>
<evidence type="ECO:0000313" key="11">
    <source>
        <dbReference type="EMBL" id="OUA11106.1"/>
    </source>
</evidence>
<dbReference type="InterPro" id="IPR009081">
    <property type="entry name" value="PP-bd_ACP"/>
</dbReference>
<dbReference type="EMBL" id="NFEL01000030">
    <property type="protein sequence ID" value="OUA11106.1"/>
    <property type="molecule type" value="Genomic_DNA"/>
</dbReference>
<comment type="similarity">
    <text evidence="2">Belongs to the ATP-dependent AMP-binding enzyme family.</text>
</comment>